<evidence type="ECO:0000313" key="10">
    <source>
        <dbReference type="EMBL" id="PJR03063.1"/>
    </source>
</evidence>
<evidence type="ECO:0000256" key="4">
    <source>
        <dbReference type="ARBA" id="ARBA00022989"/>
    </source>
</evidence>
<dbReference type="OrthoDB" id="5772680at2"/>
<accession>A0A2M9R2V8</accession>
<evidence type="ECO:0000313" key="11">
    <source>
        <dbReference type="Proteomes" id="UP000231960"/>
    </source>
</evidence>
<evidence type="ECO:0000259" key="9">
    <source>
        <dbReference type="Pfam" id="PF22744"/>
    </source>
</evidence>
<dbReference type="RefSeq" id="WP_100676633.1">
    <property type="nucleotide sequence ID" value="NZ_NIPO01000001.1"/>
</dbReference>
<sequence length="511" mass="58772">MNKTLTINIAGLSFHIDEDAYQRLNDYLESVRNSLNDEGREEIMADIEARIAEIFAGNVNNQKEVIGMKDVNQVIDLLGQPEDYMLGEEEDNNHKETYYSGENYSRRNKKLYRDGERRLLGGVLSGLGRYLNIDVVWLRLLFILLLFAYGASAIVYIVLWIIVPKARTTSEILEMYGEPVTIDSIEKRNLKYAQNKKEYYDRVDNNSKRLVNAIQKTFGIFLLVLGILGMIGAVIATFAISMGSNSNIFGENIIDFVSLGYPKWAVLSAFFGLIFLPCIAILLFGLSLLYSNIRYLGLSLIGIGILWGISLVYFSIVGIDLGMQKKKFFQDHFNSYKTEISKEIIQTEKDTLLIDFVRDSRMYSVNDSITNGNFYKEYRRVNLEILSTPFDTTYMEVKSKTFYDKKTRVSISKNNSYVETIHTPKVLPYQYNTEDNRILLSDALLATDSSWRIDNQVTVYLYLPKGKTIRLNEKYENYINNDDIEDGIQYYQFENGILKCVSCLPEHDDNL</sequence>
<evidence type="ECO:0000256" key="2">
    <source>
        <dbReference type="ARBA" id="ARBA00022475"/>
    </source>
</evidence>
<feature type="transmembrane region" description="Helical" evidence="6">
    <location>
        <begin position="296"/>
        <end position="319"/>
    </location>
</feature>
<evidence type="ECO:0000256" key="6">
    <source>
        <dbReference type="SAM" id="Phobius"/>
    </source>
</evidence>
<keyword evidence="5 6" id="KW-0472">Membrane</keyword>
<keyword evidence="2" id="KW-1003">Cell membrane</keyword>
<keyword evidence="4 6" id="KW-1133">Transmembrane helix</keyword>
<dbReference type="PANTHER" id="PTHR33885">
    <property type="entry name" value="PHAGE SHOCK PROTEIN C"/>
    <property type="match status" value="1"/>
</dbReference>
<evidence type="ECO:0000256" key="1">
    <source>
        <dbReference type="ARBA" id="ARBA00004162"/>
    </source>
</evidence>
<dbReference type="EMBL" id="NIPO01000001">
    <property type="protein sequence ID" value="PJR03063.1"/>
    <property type="molecule type" value="Genomic_DNA"/>
</dbReference>
<dbReference type="PANTHER" id="PTHR33885:SF3">
    <property type="entry name" value="PHAGE SHOCK PROTEIN C"/>
    <property type="match status" value="1"/>
</dbReference>
<evidence type="ECO:0000256" key="3">
    <source>
        <dbReference type="ARBA" id="ARBA00022692"/>
    </source>
</evidence>
<protein>
    <submittedName>
        <fullName evidence="10">Uncharacterized protein</fullName>
    </submittedName>
</protein>
<keyword evidence="11" id="KW-1185">Reference proteome</keyword>
<evidence type="ECO:0000259" key="8">
    <source>
        <dbReference type="Pfam" id="PF22571"/>
    </source>
</evidence>
<name>A0A2M9R2V8_9FLAO</name>
<gene>
    <name evidence="10" type="ORF">CDL10_00075</name>
</gene>
<comment type="subcellular location">
    <subcellularLocation>
        <location evidence="1">Cell membrane</location>
        <topology evidence="1">Single-pass membrane protein</topology>
    </subcellularLocation>
</comment>
<dbReference type="Pfam" id="PF22744">
    <property type="entry name" value="Toast-rack_PspC-Cterm"/>
    <property type="match status" value="1"/>
</dbReference>
<keyword evidence="3 6" id="KW-0812">Transmembrane</keyword>
<feature type="domain" description="PspC-related transmembrane region" evidence="8">
    <location>
        <begin position="200"/>
        <end position="323"/>
    </location>
</feature>
<dbReference type="Pfam" id="PF22571">
    <property type="entry name" value="LiaI-LiaF-TM_PspC"/>
    <property type="match status" value="1"/>
</dbReference>
<reference evidence="10 11" key="1">
    <citation type="submission" date="2017-06" db="EMBL/GenBank/DDBJ databases">
        <title>Description of Avrilella dinanensis gen. nov. sp. nov.</title>
        <authorList>
            <person name="Leyer C."/>
            <person name="Sassi M."/>
            <person name="Minet J."/>
            <person name="Kayal S."/>
            <person name="Cattoir V."/>
        </authorList>
    </citation>
    <scope>NUCLEOTIDE SEQUENCE [LARGE SCALE GENOMIC DNA]</scope>
    <source>
        <strain evidence="10 11">UR159</strain>
    </source>
</reference>
<dbReference type="InterPro" id="IPR007168">
    <property type="entry name" value="Phageshock_PspC_N"/>
</dbReference>
<dbReference type="InterPro" id="IPR054319">
    <property type="entry name" value="PspC-rel_ToastRack"/>
</dbReference>
<feature type="domain" description="PspC-related ToastRack" evidence="9">
    <location>
        <begin position="414"/>
        <end position="503"/>
    </location>
</feature>
<dbReference type="Pfam" id="PF04024">
    <property type="entry name" value="PspC"/>
    <property type="match status" value="1"/>
</dbReference>
<feature type="transmembrane region" description="Helical" evidence="6">
    <location>
        <begin position="218"/>
        <end position="243"/>
    </location>
</feature>
<organism evidence="10 11">
    <name type="scientific">Avrilella dinanensis</name>
    <dbReference type="NCBI Taxonomy" id="2008672"/>
    <lineage>
        <taxon>Bacteria</taxon>
        <taxon>Pseudomonadati</taxon>
        <taxon>Bacteroidota</taxon>
        <taxon>Flavobacteriia</taxon>
        <taxon>Flavobacteriales</taxon>
        <taxon>Flavobacteriaceae</taxon>
        <taxon>Avrilella</taxon>
    </lineage>
</organism>
<dbReference type="Proteomes" id="UP000231960">
    <property type="component" value="Unassembled WGS sequence"/>
</dbReference>
<feature type="transmembrane region" description="Helical" evidence="6">
    <location>
        <begin position="136"/>
        <end position="163"/>
    </location>
</feature>
<evidence type="ECO:0000256" key="5">
    <source>
        <dbReference type="ARBA" id="ARBA00023136"/>
    </source>
</evidence>
<feature type="transmembrane region" description="Helical" evidence="6">
    <location>
        <begin position="264"/>
        <end position="290"/>
    </location>
</feature>
<dbReference type="AlphaFoldDB" id="A0A2M9R2V8"/>
<dbReference type="GO" id="GO:0005886">
    <property type="term" value="C:plasma membrane"/>
    <property type="evidence" value="ECO:0007669"/>
    <property type="project" value="UniProtKB-SubCell"/>
</dbReference>
<dbReference type="InterPro" id="IPR052027">
    <property type="entry name" value="PspC"/>
</dbReference>
<comment type="caution">
    <text evidence="10">The sequence shown here is derived from an EMBL/GenBank/DDBJ whole genome shotgun (WGS) entry which is preliminary data.</text>
</comment>
<feature type="domain" description="Phage shock protein PspC N-terminal" evidence="7">
    <location>
        <begin position="109"/>
        <end position="166"/>
    </location>
</feature>
<dbReference type="InterPro" id="IPR054321">
    <property type="entry name" value="PspC-rel_TM"/>
</dbReference>
<proteinExistence type="predicted"/>
<evidence type="ECO:0000259" key="7">
    <source>
        <dbReference type="Pfam" id="PF04024"/>
    </source>
</evidence>